<accession>A0A8J7TKX3</accession>
<feature type="region of interest" description="Disordered" evidence="1">
    <location>
        <begin position="210"/>
        <end position="247"/>
    </location>
</feature>
<gene>
    <name evidence="2" type="ORF">J0M35_06420</name>
</gene>
<sequence>MSLVLAGGLSCRAKDKGDFERTGGKHYPGKSIEYLSSLKPKQRKKITFPPYDQGGGYYYAHGDYEKARQYWMTALQIAEREVPAERAGGLSSETEQATCSLINHLMYFLKDSHYKPPYFASQGATPQFTPKGLQPLRDPDLRKVYLYNLKGQMRDFEEDLRFWDRLKNFARRSLGEGHNCMRVPTNNIEVEFNRKIMNTREMIGRLERELGVSSSDSKQTPWGGGFVNPTGKNDNNPNQGQVENPWP</sequence>
<feature type="compositionally biased region" description="Polar residues" evidence="1">
    <location>
        <begin position="230"/>
        <end position="247"/>
    </location>
</feature>
<comment type="caution">
    <text evidence="2">The sequence shown here is derived from an EMBL/GenBank/DDBJ whole genome shotgun (WGS) entry which is preliminary data.</text>
</comment>
<organism evidence="2 3">
    <name type="scientific">Candidatus Obscuribacter phosphatis</name>
    <dbReference type="NCBI Taxonomy" id="1906157"/>
    <lineage>
        <taxon>Bacteria</taxon>
        <taxon>Bacillati</taxon>
        <taxon>Candidatus Melainabacteria</taxon>
        <taxon>Candidatus Obscuribacterales</taxon>
        <taxon>Candidatus Obscuribacteraceae</taxon>
        <taxon>Candidatus Obscuribacter</taxon>
    </lineage>
</organism>
<evidence type="ECO:0008006" key="4">
    <source>
        <dbReference type="Google" id="ProtNLM"/>
    </source>
</evidence>
<dbReference type="Proteomes" id="UP000664277">
    <property type="component" value="Unassembled WGS sequence"/>
</dbReference>
<reference evidence="2" key="1">
    <citation type="submission" date="2021-02" db="EMBL/GenBank/DDBJ databases">
        <title>Genome-Resolved Metagenomics of a Microbial Community Performing Photosynthetic Biological Nutrient Removal.</title>
        <authorList>
            <person name="Mcdaniel E.A."/>
        </authorList>
    </citation>
    <scope>NUCLEOTIDE SEQUENCE</scope>
    <source>
        <strain evidence="2">UWPOB_OBS1</strain>
    </source>
</reference>
<protein>
    <recommendedName>
        <fullName evidence="4">Tetratricopeptide repeat protein</fullName>
    </recommendedName>
</protein>
<dbReference type="EMBL" id="JAFLCK010000006">
    <property type="protein sequence ID" value="MBN8659979.1"/>
    <property type="molecule type" value="Genomic_DNA"/>
</dbReference>
<evidence type="ECO:0000313" key="3">
    <source>
        <dbReference type="Proteomes" id="UP000664277"/>
    </source>
</evidence>
<evidence type="ECO:0000313" key="2">
    <source>
        <dbReference type="EMBL" id="MBN8659979.1"/>
    </source>
</evidence>
<dbReference type="AlphaFoldDB" id="A0A8J7TKX3"/>
<evidence type="ECO:0000256" key="1">
    <source>
        <dbReference type="SAM" id="MobiDB-lite"/>
    </source>
</evidence>
<proteinExistence type="predicted"/>
<name>A0A8J7TKX3_9BACT</name>